<dbReference type="OrthoDB" id="6427943at2759"/>
<comment type="caution">
    <text evidence="2">The sequence shown here is derived from an EMBL/GenBank/DDBJ whole genome shotgun (WGS) entry which is preliminary data.</text>
</comment>
<organism evidence="2 3">
    <name type="scientific">Nephila pilipes</name>
    <name type="common">Giant wood spider</name>
    <name type="synonym">Nephila maculata</name>
    <dbReference type="NCBI Taxonomy" id="299642"/>
    <lineage>
        <taxon>Eukaryota</taxon>
        <taxon>Metazoa</taxon>
        <taxon>Ecdysozoa</taxon>
        <taxon>Arthropoda</taxon>
        <taxon>Chelicerata</taxon>
        <taxon>Arachnida</taxon>
        <taxon>Araneae</taxon>
        <taxon>Araneomorphae</taxon>
        <taxon>Entelegynae</taxon>
        <taxon>Araneoidea</taxon>
        <taxon>Nephilidae</taxon>
        <taxon>Nephila</taxon>
    </lineage>
</organism>
<name>A0A8X6MWZ2_NEPPI</name>
<proteinExistence type="predicted"/>
<keyword evidence="3" id="KW-1185">Reference proteome</keyword>
<feature type="compositionally biased region" description="Basic residues" evidence="1">
    <location>
        <begin position="102"/>
        <end position="119"/>
    </location>
</feature>
<dbReference type="AlphaFoldDB" id="A0A8X6MWZ2"/>
<evidence type="ECO:0000313" key="3">
    <source>
        <dbReference type="Proteomes" id="UP000887013"/>
    </source>
</evidence>
<protein>
    <submittedName>
        <fullName evidence="2">Uncharacterized protein</fullName>
    </submittedName>
</protein>
<dbReference type="EMBL" id="BMAW01097952">
    <property type="protein sequence ID" value="GFS82314.1"/>
    <property type="molecule type" value="Genomic_DNA"/>
</dbReference>
<feature type="region of interest" description="Disordered" evidence="1">
    <location>
        <begin position="96"/>
        <end position="126"/>
    </location>
</feature>
<reference evidence="2" key="1">
    <citation type="submission" date="2020-08" db="EMBL/GenBank/DDBJ databases">
        <title>Multicomponent nature underlies the extraordinary mechanical properties of spider dragline silk.</title>
        <authorList>
            <person name="Kono N."/>
            <person name="Nakamura H."/>
            <person name="Mori M."/>
            <person name="Yoshida Y."/>
            <person name="Ohtoshi R."/>
            <person name="Malay A.D."/>
            <person name="Moran D.A.P."/>
            <person name="Tomita M."/>
            <person name="Numata K."/>
            <person name="Arakawa K."/>
        </authorList>
    </citation>
    <scope>NUCLEOTIDE SEQUENCE</scope>
</reference>
<dbReference type="Proteomes" id="UP000887013">
    <property type="component" value="Unassembled WGS sequence"/>
</dbReference>
<gene>
    <name evidence="2" type="primary">AVEN_44608_1</name>
    <name evidence="2" type="ORF">NPIL_308731</name>
</gene>
<evidence type="ECO:0000313" key="2">
    <source>
        <dbReference type="EMBL" id="GFS82314.1"/>
    </source>
</evidence>
<accession>A0A8X6MWZ2</accession>
<evidence type="ECO:0000256" key="1">
    <source>
        <dbReference type="SAM" id="MobiDB-lite"/>
    </source>
</evidence>
<sequence length="126" mass="14604">MHLSKKDCEIYHQHQVGGNLFQGSPYQRGYGFFGDLKRYVTPLALRAGKYLGNHLLRTGKNVVDDVVGGTSFKDATRSRCRETSKQIKDDFFQKLQRDKDIKRRAKNKRTHSKPKRRKTQTGDIFS</sequence>